<proteinExistence type="predicted"/>
<comment type="caution">
    <text evidence="1">The sequence shown here is derived from an EMBL/GenBank/DDBJ whole genome shotgun (WGS) entry which is preliminary data.</text>
</comment>
<evidence type="ECO:0000313" key="2">
    <source>
        <dbReference type="Proteomes" id="UP001266099"/>
    </source>
</evidence>
<reference evidence="1 2" key="1">
    <citation type="submission" date="2023-07" db="EMBL/GenBank/DDBJ databases">
        <title>Sequencing the genomes of 1000 actinobacteria strains.</title>
        <authorList>
            <person name="Klenk H.-P."/>
        </authorList>
    </citation>
    <scope>NUCLEOTIDE SEQUENCE [LARGE SCALE GENOMIC DNA]</scope>
    <source>
        <strain evidence="1 2">DSM 15539</strain>
    </source>
</reference>
<dbReference type="Proteomes" id="UP001266099">
    <property type="component" value="Unassembled WGS sequence"/>
</dbReference>
<sequence>MIKLFRDGEYWAIPLLEVKQIIDIREFAVIVAANACG</sequence>
<evidence type="ECO:0000313" key="1">
    <source>
        <dbReference type="EMBL" id="MDR6939725.1"/>
    </source>
</evidence>
<keyword evidence="2" id="KW-1185">Reference proteome</keyword>
<name>A0ABU1T3B0_9ACTO</name>
<gene>
    <name evidence="1" type="ORF">J2S36_001268</name>
</gene>
<protein>
    <recommendedName>
        <fullName evidence="3">CheW-like domain-containing protein</fullName>
    </recommendedName>
</protein>
<evidence type="ECO:0008006" key="3">
    <source>
        <dbReference type="Google" id="ProtNLM"/>
    </source>
</evidence>
<accession>A0ABU1T3B0</accession>
<dbReference type="EMBL" id="JAVDUJ010000001">
    <property type="protein sequence ID" value="MDR6939725.1"/>
    <property type="molecule type" value="Genomic_DNA"/>
</dbReference>
<organism evidence="1 2">
    <name type="scientific">Arcanobacterium hippocoleae</name>
    <dbReference type="NCBI Taxonomy" id="149017"/>
    <lineage>
        <taxon>Bacteria</taxon>
        <taxon>Bacillati</taxon>
        <taxon>Actinomycetota</taxon>
        <taxon>Actinomycetes</taxon>
        <taxon>Actinomycetales</taxon>
        <taxon>Actinomycetaceae</taxon>
        <taxon>Arcanobacterium</taxon>
    </lineage>
</organism>